<protein>
    <submittedName>
        <fullName evidence="6">ABC transporter ATP-binding protein</fullName>
    </submittedName>
</protein>
<feature type="domain" description="ABC transporter" evidence="5">
    <location>
        <begin position="4"/>
        <end position="229"/>
    </location>
</feature>
<name>A0A9D1HDV0_9FIRM</name>
<organism evidence="6 7">
    <name type="scientific">Candidatus Allocopromorpha excrementavium</name>
    <dbReference type="NCBI Taxonomy" id="2840741"/>
    <lineage>
        <taxon>Bacteria</taxon>
        <taxon>Bacillati</taxon>
        <taxon>Bacillota</taxon>
        <taxon>Clostridia</taxon>
        <taxon>Eubacteriales</taxon>
        <taxon>Eubacteriaceae</taxon>
        <taxon>Eubacteriaceae incertae sedis</taxon>
        <taxon>Candidatus Allocopromorpha</taxon>
    </lineage>
</organism>
<accession>A0A9D1HDV0</accession>
<dbReference type="InterPro" id="IPR050763">
    <property type="entry name" value="ABC_transporter_ATP-binding"/>
</dbReference>
<dbReference type="PANTHER" id="PTHR42711">
    <property type="entry name" value="ABC TRANSPORTER ATP-BINDING PROTEIN"/>
    <property type="match status" value="1"/>
</dbReference>
<evidence type="ECO:0000313" key="6">
    <source>
        <dbReference type="EMBL" id="HIT99774.1"/>
    </source>
</evidence>
<dbReference type="InterPro" id="IPR003439">
    <property type="entry name" value="ABC_transporter-like_ATP-bd"/>
</dbReference>
<dbReference type="AlphaFoldDB" id="A0A9D1HDV0"/>
<dbReference type="EMBL" id="DVLX01000076">
    <property type="protein sequence ID" value="HIT99774.1"/>
    <property type="molecule type" value="Genomic_DNA"/>
</dbReference>
<evidence type="ECO:0000259" key="5">
    <source>
        <dbReference type="PROSITE" id="PS50893"/>
    </source>
</evidence>
<dbReference type="GO" id="GO:0016887">
    <property type="term" value="F:ATP hydrolysis activity"/>
    <property type="evidence" value="ECO:0007669"/>
    <property type="project" value="InterPro"/>
</dbReference>
<sequence>MDIIKICGLTKDYGKGKGIFDIDITVRKGEVYGYLGPNGAGKSTTLRHLMGFMRPQSGMASIEGMDCWRQQKKIQEKVGYLPGEIAFPDDMTGRAYLKLIGKMRKMKDFSYAEKLLDFFEIDPNAGIKRMSKGMKQKIGITAAFMHDPDVLLLDEPTSGLDPLMQNRFVELIEESKKRGKTVILSSHMFEEVEKTCDRIGIIRNGKIIQETDIDDLRRSQFKTYRIGLEEDSDADVLIKAYPDAEYAKKRGEILISTVDSEVGKLISLLSKCSVRYLSEEKHTLEDYFMKFYDETDEQEKGGVL</sequence>
<reference evidence="6" key="2">
    <citation type="journal article" date="2021" name="PeerJ">
        <title>Extensive microbial diversity within the chicken gut microbiome revealed by metagenomics and culture.</title>
        <authorList>
            <person name="Gilroy R."/>
            <person name="Ravi A."/>
            <person name="Getino M."/>
            <person name="Pursley I."/>
            <person name="Horton D.L."/>
            <person name="Alikhan N.F."/>
            <person name="Baker D."/>
            <person name="Gharbi K."/>
            <person name="Hall N."/>
            <person name="Watson M."/>
            <person name="Adriaenssens E.M."/>
            <person name="Foster-Nyarko E."/>
            <person name="Jarju S."/>
            <person name="Secka A."/>
            <person name="Antonio M."/>
            <person name="Oren A."/>
            <person name="Chaudhuri R.R."/>
            <person name="La Ragione R."/>
            <person name="Hildebrand F."/>
            <person name="Pallen M.J."/>
        </authorList>
    </citation>
    <scope>NUCLEOTIDE SEQUENCE</scope>
    <source>
        <strain evidence="6">CHK176-22527</strain>
    </source>
</reference>
<gene>
    <name evidence="6" type="ORF">IAD12_05940</name>
</gene>
<evidence type="ECO:0000256" key="1">
    <source>
        <dbReference type="ARBA" id="ARBA00005417"/>
    </source>
</evidence>
<keyword evidence="3" id="KW-0547">Nucleotide-binding</keyword>
<evidence type="ECO:0000256" key="3">
    <source>
        <dbReference type="ARBA" id="ARBA00022741"/>
    </source>
</evidence>
<keyword evidence="2" id="KW-0813">Transport</keyword>
<dbReference type="SMART" id="SM00382">
    <property type="entry name" value="AAA"/>
    <property type="match status" value="1"/>
</dbReference>
<dbReference type="Gene3D" id="3.40.50.300">
    <property type="entry name" value="P-loop containing nucleotide triphosphate hydrolases"/>
    <property type="match status" value="1"/>
</dbReference>
<dbReference type="CDD" id="cd03230">
    <property type="entry name" value="ABC_DR_subfamily_A"/>
    <property type="match status" value="1"/>
</dbReference>
<dbReference type="SUPFAM" id="SSF52540">
    <property type="entry name" value="P-loop containing nucleoside triphosphate hydrolases"/>
    <property type="match status" value="1"/>
</dbReference>
<keyword evidence="4 6" id="KW-0067">ATP-binding</keyword>
<reference evidence="6" key="1">
    <citation type="submission" date="2020-10" db="EMBL/GenBank/DDBJ databases">
        <authorList>
            <person name="Gilroy R."/>
        </authorList>
    </citation>
    <scope>NUCLEOTIDE SEQUENCE</scope>
    <source>
        <strain evidence="6">CHK176-22527</strain>
    </source>
</reference>
<proteinExistence type="inferred from homology"/>
<comment type="similarity">
    <text evidence="1">Belongs to the ABC transporter superfamily.</text>
</comment>
<dbReference type="PANTHER" id="PTHR42711:SF5">
    <property type="entry name" value="ABC TRANSPORTER ATP-BINDING PROTEIN NATA"/>
    <property type="match status" value="1"/>
</dbReference>
<dbReference type="Pfam" id="PF00005">
    <property type="entry name" value="ABC_tran"/>
    <property type="match status" value="1"/>
</dbReference>
<evidence type="ECO:0000256" key="2">
    <source>
        <dbReference type="ARBA" id="ARBA00022448"/>
    </source>
</evidence>
<evidence type="ECO:0000256" key="4">
    <source>
        <dbReference type="ARBA" id="ARBA00022840"/>
    </source>
</evidence>
<dbReference type="PROSITE" id="PS50893">
    <property type="entry name" value="ABC_TRANSPORTER_2"/>
    <property type="match status" value="1"/>
</dbReference>
<dbReference type="InterPro" id="IPR003593">
    <property type="entry name" value="AAA+_ATPase"/>
</dbReference>
<comment type="caution">
    <text evidence="6">The sequence shown here is derived from an EMBL/GenBank/DDBJ whole genome shotgun (WGS) entry which is preliminary data.</text>
</comment>
<evidence type="ECO:0000313" key="7">
    <source>
        <dbReference type="Proteomes" id="UP000824159"/>
    </source>
</evidence>
<dbReference type="InterPro" id="IPR027417">
    <property type="entry name" value="P-loop_NTPase"/>
</dbReference>
<dbReference type="GO" id="GO:0005524">
    <property type="term" value="F:ATP binding"/>
    <property type="evidence" value="ECO:0007669"/>
    <property type="project" value="UniProtKB-KW"/>
</dbReference>
<dbReference type="Proteomes" id="UP000824159">
    <property type="component" value="Unassembled WGS sequence"/>
</dbReference>